<dbReference type="Pfam" id="PF00004">
    <property type="entry name" value="AAA"/>
    <property type="match status" value="2"/>
</dbReference>
<evidence type="ECO:0000256" key="3">
    <source>
        <dbReference type="ARBA" id="ARBA00022840"/>
    </source>
</evidence>
<comment type="caution">
    <text evidence="5">The sequence shown here is derived from an EMBL/GenBank/DDBJ whole genome shotgun (WGS) entry which is preliminary data.</text>
</comment>
<dbReference type="GO" id="GO:0016020">
    <property type="term" value="C:membrane"/>
    <property type="evidence" value="ECO:0007669"/>
    <property type="project" value="UniProtKB-SubCell"/>
</dbReference>
<evidence type="ECO:0000256" key="2">
    <source>
        <dbReference type="ARBA" id="ARBA00022741"/>
    </source>
</evidence>
<dbReference type="InterPro" id="IPR003593">
    <property type="entry name" value="AAA+_ATPase"/>
</dbReference>
<dbReference type="AlphaFoldDB" id="A0A497EUU9"/>
<dbReference type="PROSITE" id="PS00674">
    <property type="entry name" value="AAA"/>
    <property type="match status" value="1"/>
</dbReference>
<dbReference type="SUPFAM" id="SSF54211">
    <property type="entry name" value="Ribosomal protein S5 domain 2-like"/>
    <property type="match status" value="1"/>
</dbReference>
<dbReference type="InterPro" id="IPR027417">
    <property type="entry name" value="P-loop_NTPase"/>
</dbReference>
<dbReference type="PANTHER" id="PTHR23077:SF171">
    <property type="entry name" value="NUCLEAR VALOSIN-CONTAINING PROTEIN-LIKE"/>
    <property type="match status" value="1"/>
</dbReference>
<keyword evidence="3" id="KW-0067">ATP-binding</keyword>
<evidence type="ECO:0000313" key="6">
    <source>
        <dbReference type="Proteomes" id="UP000278475"/>
    </source>
</evidence>
<dbReference type="InterPro" id="IPR014721">
    <property type="entry name" value="Ribsml_uS5_D2-typ_fold_subgr"/>
</dbReference>
<dbReference type="InterPro" id="IPR050168">
    <property type="entry name" value="AAA_ATPase_domain"/>
</dbReference>
<dbReference type="InterPro" id="IPR008269">
    <property type="entry name" value="Lon_proteolytic"/>
</dbReference>
<comment type="subcellular location">
    <subcellularLocation>
        <location evidence="1">Membrane</location>
        <topology evidence="1">Multi-pass membrane protein</topology>
    </subcellularLocation>
</comment>
<dbReference type="Gene3D" id="3.40.50.300">
    <property type="entry name" value="P-loop containing nucleotide triphosphate hydrolases"/>
    <property type="match status" value="2"/>
</dbReference>
<dbReference type="InterPro" id="IPR003960">
    <property type="entry name" value="ATPase_AAA_CS"/>
</dbReference>
<sequence length="919" mass="103172">MKKSKKDEDYVGEPIGEGLGEFKPWWIKRPRLRKLLSIPLHMVNRDYRRWKNAQLTPRKLRKRLTELDKRFPHKREDLVGRNKEYEALMTSIGYHVIRDPVVRSVFKGSDPPKFFILKGGTGTGKTLLAEVCLRDAILYGIKHGVNVQAISVKSEEIFSPLYGQSVRNLALIFRRASEVPSIIFFDEFQAFGTKVAMAMHGADREDIRVQDAFVDHINKILNTQQRTVVIAATNKFEAIREDIRRRAHVIDLDQNISREMLLAVLKSEFKKNGWEYLDAEKVLEILEKAVSAYRQTQLTPFDIIDACNKVRLKKIEPLRERLFKRLKGLVHAEERLGYTVTLDDFRDVARSLRGYVEQEKSSEVMSAVLQIKPAVSYSDIGGLFGIKEKIFKIISLSLRPELSGKLNWVPPKGFLLWGEPGCGKTYLSKAIAKESNATFLYAPAAQLLMNAKWVGDPEKNVRDLFQLARRMAPSIIFFDEFDVIASKRRGDPVSDRIVAQILTELDGLQPLENVIVIAATNRLEMIDEAVINRFEPYVIEIPLPRNDAERLDVIRVHLKHYLPHLSEEATPENVLSVIKKFKMVSPRVIAEIVREANRIRSQEVAAATDIVRAYDSGDKDQAEKLRKLYSEELSRIRDIYGSDDVEILRNVTPEQHKLKLYHFYKAAGELEKEFEKELLESQESLISEHPGTGVVLGLATDQLGRQGIILLVECNINPKGSGKVAVTGAAKTVLVGQAAPVEDTSVIESASNAVEYVKSYVLNKLGVDLSNYDFKFQVISPMEGVPGGGVTGPSLGVAFSVAAISELSGIEVKPEVVMTGKVDIKGNVGPVGGLSWRGSGKVLAAIKTKKVKIRKFILPKWNYEKAPDELKPLVEEGIDVIPVEKHVEAWQYALGVDEQQILAKLAENLKSAGFVVASP</sequence>
<reference evidence="5 6" key="1">
    <citation type="submission" date="2018-06" db="EMBL/GenBank/DDBJ databases">
        <title>Extensive metabolic versatility and redundancy in microbially diverse, dynamic hydrothermal sediments.</title>
        <authorList>
            <person name="Dombrowski N."/>
            <person name="Teske A."/>
            <person name="Baker B.J."/>
        </authorList>
    </citation>
    <scope>NUCLEOTIDE SEQUENCE [LARGE SCALE GENOMIC DNA]</scope>
    <source>
        <strain evidence="5">B66_G16</strain>
    </source>
</reference>
<dbReference type="GO" id="GO:0004176">
    <property type="term" value="F:ATP-dependent peptidase activity"/>
    <property type="evidence" value="ECO:0007669"/>
    <property type="project" value="InterPro"/>
</dbReference>
<feature type="domain" description="AAA+ ATPase" evidence="4">
    <location>
        <begin position="410"/>
        <end position="545"/>
    </location>
</feature>
<proteinExistence type="predicted"/>
<dbReference type="PRINTS" id="PR00830">
    <property type="entry name" value="ENDOLAPTASE"/>
</dbReference>
<dbReference type="EMBL" id="QMQV01000006">
    <property type="protein sequence ID" value="RLE50408.1"/>
    <property type="molecule type" value="Genomic_DNA"/>
</dbReference>
<keyword evidence="2" id="KW-0547">Nucleotide-binding</keyword>
<dbReference type="GO" id="GO:0006508">
    <property type="term" value="P:proteolysis"/>
    <property type="evidence" value="ECO:0007669"/>
    <property type="project" value="InterPro"/>
</dbReference>
<dbReference type="SMART" id="SM00382">
    <property type="entry name" value="AAA"/>
    <property type="match status" value="2"/>
</dbReference>
<protein>
    <recommendedName>
        <fullName evidence="4">AAA+ ATPase domain-containing protein</fullName>
    </recommendedName>
</protein>
<evidence type="ECO:0000313" key="5">
    <source>
        <dbReference type="EMBL" id="RLE50408.1"/>
    </source>
</evidence>
<organism evidence="5 6">
    <name type="scientific">Thermoproteota archaeon</name>
    <dbReference type="NCBI Taxonomy" id="2056631"/>
    <lineage>
        <taxon>Archaea</taxon>
        <taxon>Thermoproteota</taxon>
    </lineage>
</organism>
<dbReference type="GO" id="GO:0005524">
    <property type="term" value="F:ATP binding"/>
    <property type="evidence" value="ECO:0007669"/>
    <property type="project" value="UniProtKB-KW"/>
</dbReference>
<dbReference type="GO" id="GO:0016887">
    <property type="term" value="F:ATP hydrolysis activity"/>
    <property type="evidence" value="ECO:0007669"/>
    <property type="project" value="InterPro"/>
</dbReference>
<feature type="domain" description="AAA+ ATPase" evidence="4">
    <location>
        <begin position="111"/>
        <end position="257"/>
    </location>
</feature>
<dbReference type="PANTHER" id="PTHR23077">
    <property type="entry name" value="AAA-FAMILY ATPASE"/>
    <property type="match status" value="1"/>
</dbReference>
<name>A0A497EUU9_9CREN</name>
<dbReference type="InterPro" id="IPR020568">
    <property type="entry name" value="Ribosomal_Su5_D2-typ_SF"/>
</dbReference>
<dbReference type="InterPro" id="IPR003959">
    <property type="entry name" value="ATPase_AAA_core"/>
</dbReference>
<dbReference type="SUPFAM" id="SSF52540">
    <property type="entry name" value="P-loop containing nucleoside triphosphate hydrolases"/>
    <property type="match status" value="2"/>
</dbReference>
<dbReference type="GO" id="GO:0004252">
    <property type="term" value="F:serine-type endopeptidase activity"/>
    <property type="evidence" value="ECO:0007669"/>
    <property type="project" value="InterPro"/>
</dbReference>
<accession>A0A497EUU9</accession>
<dbReference type="Pfam" id="PF05362">
    <property type="entry name" value="Lon_C"/>
    <property type="match status" value="1"/>
</dbReference>
<evidence type="ECO:0000256" key="1">
    <source>
        <dbReference type="ARBA" id="ARBA00004141"/>
    </source>
</evidence>
<dbReference type="Gene3D" id="1.10.8.60">
    <property type="match status" value="1"/>
</dbReference>
<evidence type="ECO:0000259" key="4">
    <source>
        <dbReference type="SMART" id="SM00382"/>
    </source>
</evidence>
<gene>
    <name evidence="5" type="ORF">DRJ31_01345</name>
</gene>
<dbReference type="Proteomes" id="UP000278475">
    <property type="component" value="Unassembled WGS sequence"/>
</dbReference>
<dbReference type="Gene3D" id="3.30.230.10">
    <property type="match status" value="1"/>
</dbReference>